<comment type="cofactor">
    <cofactor evidence="1">
        <name>[4Fe-4S] cluster</name>
        <dbReference type="ChEBI" id="CHEBI:49883"/>
    </cofactor>
</comment>
<dbReference type="EMBL" id="BART01028985">
    <property type="protein sequence ID" value="GAG95723.1"/>
    <property type="molecule type" value="Genomic_DNA"/>
</dbReference>
<dbReference type="InterPro" id="IPR007197">
    <property type="entry name" value="rSAM"/>
</dbReference>
<evidence type="ECO:0000256" key="5">
    <source>
        <dbReference type="ARBA" id="ARBA00023002"/>
    </source>
</evidence>
<dbReference type="PROSITE" id="PS51918">
    <property type="entry name" value="RADICAL_SAM"/>
    <property type="match status" value="1"/>
</dbReference>
<dbReference type="PROSITE" id="PS01305">
    <property type="entry name" value="MOAA_NIFB_PQQE"/>
    <property type="match status" value="1"/>
</dbReference>
<dbReference type="Gene3D" id="3.20.20.70">
    <property type="entry name" value="Aldolase class I"/>
    <property type="match status" value="1"/>
</dbReference>
<dbReference type="CDD" id="cd01335">
    <property type="entry name" value="Radical_SAM"/>
    <property type="match status" value="1"/>
</dbReference>
<evidence type="ECO:0000259" key="8">
    <source>
        <dbReference type="PROSITE" id="PS51918"/>
    </source>
</evidence>
<reference evidence="9" key="1">
    <citation type="journal article" date="2014" name="Front. Microbiol.">
        <title>High frequency of phylogenetically diverse reductive dehalogenase-homologous genes in deep subseafloor sedimentary metagenomes.</title>
        <authorList>
            <person name="Kawai M."/>
            <person name="Futagami T."/>
            <person name="Toyoda A."/>
            <person name="Takaki Y."/>
            <person name="Nishi S."/>
            <person name="Hori S."/>
            <person name="Arai W."/>
            <person name="Tsubouchi T."/>
            <person name="Morono Y."/>
            <person name="Uchiyama I."/>
            <person name="Ito T."/>
            <person name="Fujiyama A."/>
            <person name="Inagaki F."/>
            <person name="Takami H."/>
        </authorList>
    </citation>
    <scope>NUCLEOTIDE SEQUENCE</scope>
    <source>
        <strain evidence="9">Expedition CK06-06</strain>
    </source>
</reference>
<dbReference type="PANTHER" id="PTHR11228">
    <property type="entry name" value="RADICAL SAM DOMAIN PROTEIN"/>
    <property type="match status" value="1"/>
</dbReference>
<evidence type="ECO:0000313" key="9">
    <source>
        <dbReference type="EMBL" id="GAG95723.1"/>
    </source>
</evidence>
<evidence type="ECO:0000256" key="1">
    <source>
        <dbReference type="ARBA" id="ARBA00001966"/>
    </source>
</evidence>
<dbReference type="InterPro" id="IPR050377">
    <property type="entry name" value="Radical_SAM_PqqE_MftC-like"/>
</dbReference>
<evidence type="ECO:0000256" key="4">
    <source>
        <dbReference type="ARBA" id="ARBA00022723"/>
    </source>
</evidence>
<dbReference type="InterPro" id="IPR058240">
    <property type="entry name" value="rSAM_sf"/>
</dbReference>
<dbReference type="GO" id="GO:0051539">
    <property type="term" value="F:4 iron, 4 sulfur cluster binding"/>
    <property type="evidence" value="ECO:0007669"/>
    <property type="project" value="UniProtKB-KW"/>
</dbReference>
<evidence type="ECO:0000256" key="2">
    <source>
        <dbReference type="ARBA" id="ARBA00022485"/>
    </source>
</evidence>
<feature type="domain" description="Radical SAM core" evidence="8">
    <location>
        <begin position="24"/>
        <end position="127"/>
    </location>
</feature>
<organism evidence="9">
    <name type="scientific">marine sediment metagenome</name>
    <dbReference type="NCBI Taxonomy" id="412755"/>
    <lineage>
        <taxon>unclassified sequences</taxon>
        <taxon>metagenomes</taxon>
        <taxon>ecological metagenomes</taxon>
    </lineage>
</organism>
<dbReference type="AlphaFoldDB" id="X1CHH5"/>
<dbReference type="SFLD" id="SFLDG01067">
    <property type="entry name" value="SPASM/twitch_domain_containing"/>
    <property type="match status" value="1"/>
</dbReference>
<keyword evidence="3" id="KW-0949">S-adenosyl-L-methionine</keyword>
<dbReference type="InterPro" id="IPR000385">
    <property type="entry name" value="MoaA_NifB_PqqE_Fe-S-bd_CS"/>
</dbReference>
<keyword evidence="2" id="KW-0004">4Fe-4S</keyword>
<keyword evidence="5" id="KW-0560">Oxidoreductase</keyword>
<gene>
    <name evidence="9" type="ORF">S01H4_50975</name>
</gene>
<name>X1CHH5_9ZZZZ</name>
<keyword evidence="6" id="KW-0408">Iron</keyword>
<comment type="caution">
    <text evidence="9">The sequence shown here is derived from an EMBL/GenBank/DDBJ whole genome shotgun (WGS) entry which is preliminary data.</text>
</comment>
<feature type="non-terminal residue" evidence="9">
    <location>
        <position position="127"/>
    </location>
</feature>
<evidence type="ECO:0000256" key="7">
    <source>
        <dbReference type="ARBA" id="ARBA00023014"/>
    </source>
</evidence>
<dbReference type="SUPFAM" id="SSF102114">
    <property type="entry name" value="Radical SAM enzymes"/>
    <property type="match status" value="1"/>
</dbReference>
<dbReference type="GO" id="GO:0016491">
    <property type="term" value="F:oxidoreductase activity"/>
    <property type="evidence" value="ECO:0007669"/>
    <property type="project" value="UniProtKB-KW"/>
</dbReference>
<dbReference type="SFLD" id="SFLDS00029">
    <property type="entry name" value="Radical_SAM"/>
    <property type="match status" value="1"/>
</dbReference>
<sequence length="127" mass="14753">MNKPPISKDLIKNFIKSYVKSKVFRNPRLDPFILAYFVTFRCNLQCSYCSYSKLNYSTKFKELDTSKTKEILRICREIAPSLAISGGEPLIREDITDIVKHAKELKYKPISLFTNSLLLPDKEEILE</sequence>
<dbReference type="InterPro" id="IPR013785">
    <property type="entry name" value="Aldolase_TIM"/>
</dbReference>
<evidence type="ECO:0000256" key="3">
    <source>
        <dbReference type="ARBA" id="ARBA00022691"/>
    </source>
</evidence>
<evidence type="ECO:0000256" key="6">
    <source>
        <dbReference type="ARBA" id="ARBA00023004"/>
    </source>
</evidence>
<dbReference type="GO" id="GO:0046872">
    <property type="term" value="F:metal ion binding"/>
    <property type="evidence" value="ECO:0007669"/>
    <property type="project" value="UniProtKB-KW"/>
</dbReference>
<proteinExistence type="predicted"/>
<protein>
    <recommendedName>
        <fullName evidence="8">Radical SAM core domain-containing protein</fullName>
    </recommendedName>
</protein>
<keyword evidence="4" id="KW-0479">Metal-binding</keyword>
<dbReference type="PANTHER" id="PTHR11228:SF7">
    <property type="entry name" value="PQQA PEPTIDE CYCLASE"/>
    <property type="match status" value="1"/>
</dbReference>
<keyword evidence="7" id="KW-0411">Iron-sulfur</keyword>
<dbReference type="Pfam" id="PF04055">
    <property type="entry name" value="Radical_SAM"/>
    <property type="match status" value="1"/>
</dbReference>
<accession>X1CHH5</accession>